<dbReference type="Pfam" id="PF07727">
    <property type="entry name" value="RVT_2"/>
    <property type="match status" value="1"/>
</dbReference>
<evidence type="ECO:0000313" key="4">
    <source>
        <dbReference type="EMBL" id="GJT13043.1"/>
    </source>
</evidence>
<dbReference type="EMBL" id="BQNB010013197">
    <property type="protein sequence ID" value="GJT13043.1"/>
    <property type="molecule type" value="Genomic_DNA"/>
</dbReference>
<evidence type="ECO:0000256" key="1">
    <source>
        <dbReference type="SAM" id="MobiDB-lite"/>
    </source>
</evidence>
<dbReference type="PANTHER" id="PTHR11439:SF495">
    <property type="entry name" value="REVERSE TRANSCRIPTASE, RNA-DEPENDENT DNA POLYMERASE-RELATED"/>
    <property type="match status" value="1"/>
</dbReference>
<dbReference type="InterPro" id="IPR043502">
    <property type="entry name" value="DNA/RNA_pol_sf"/>
</dbReference>
<keyword evidence="5" id="KW-1185">Reference proteome</keyword>
<protein>
    <submittedName>
        <fullName evidence="4">Ribonuclease H-like domain-containing protein</fullName>
    </submittedName>
</protein>
<dbReference type="Gene3D" id="3.30.70.270">
    <property type="match status" value="1"/>
</dbReference>
<comment type="caution">
    <text evidence="4">The sequence shown here is derived from an EMBL/GenBank/DDBJ whole genome shotgun (WGS) entry which is preliminary data.</text>
</comment>
<evidence type="ECO:0000259" key="2">
    <source>
        <dbReference type="Pfam" id="PF00078"/>
    </source>
</evidence>
<dbReference type="InterPro" id="IPR000477">
    <property type="entry name" value="RT_dom"/>
</dbReference>
<dbReference type="Gene3D" id="3.10.10.10">
    <property type="entry name" value="HIV Type 1 Reverse Transcriptase, subunit A, domain 1"/>
    <property type="match status" value="1"/>
</dbReference>
<feature type="compositionally biased region" description="Polar residues" evidence="1">
    <location>
        <begin position="826"/>
        <end position="837"/>
    </location>
</feature>
<organism evidence="4 5">
    <name type="scientific">Tanacetum coccineum</name>
    <dbReference type="NCBI Taxonomy" id="301880"/>
    <lineage>
        <taxon>Eukaryota</taxon>
        <taxon>Viridiplantae</taxon>
        <taxon>Streptophyta</taxon>
        <taxon>Embryophyta</taxon>
        <taxon>Tracheophyta</taxon>
        <taxon>Spermatophyta</taxon>
        <taxon>Magnoliopsida</taxon>
        <taxon>eudicotyledons</taxon>
        <taxon>Gunneridae</taxon>
        <taxon>Pentapetalae</taxon>
        <taxon>asterids</taxon>
        <taxon>campanulids</taxon>
        <taxon>Asterales</taxon>
        <taxon>Asteraceae</taxon>
        <taxon>Asteroideae</taxon>
        <taxon>Anthemideae</taxon>
        <taxon>Anthemidinae</taxon>
        <taxon>Tanacetum</taxon>
    </lineage>
</organism>
<sequence>MDVKSAFLYGIIDEEVYVTQPKGFVDPQHPKKVYKVVKTLYGLHQAPRAWYATLSTFLLKHGYRRGTIDKTLFLKKHKRYIILVQVYVDDIIFGSTKKAWCDEFEALMKGEFEMSDMGELTFFLGLQVQQRPDGIFISQDKYVQEILKKFDLECVKTATTPYEAPKPMSKNEPDSPVNVHLYISMIGSLMYLTASRPDIMFVVSACSRNQVTPTTSNLEAVKKIFKYLKGQPRLGLWYPRELPFVLEAYSDSDYAGANKDRKSTTGGCQFLGRRLISWQCKKQTIMATSSTEAEYVAAANCCGQTNGSRVFIFPTGRPLPTAQNLNLISTASIAAPRYKDEHNKVGYLQKHKGSDDYYQILDFLGASHIRSPKLGPPAILATIDETLYTITEDSVRGQLQLADDGGIDDLPIADIYSGMDNLGYVTKCKLTFYKNKFLPQWRFLVHTILHCLSTKSGSWDQFGSSIAVALICLSDRRKFNWSSYIFKGMVSNIGNAKKFLMYPRFLQTILAIETSNTRPYKVFKLSSKLFANMKLNFEGQPMPLLAAMLSQAGEGAGVVAPAVPQVIPEPITEPMPATDQPQDHLSAPPRQQPSDPIAPVFEHGQSSDPDIASFSQVRETNDAPSTSTNVEDEPLGGSFHASPPRSTPVSHAGHTSGGTEDPITLTALSSVVSTLVQKVNSLETELKAHKKLFKDVVGKLVKQVKAMEVKLKTKKRKVVLSDSDKEDGGEQDVDLDALHALANAAVTVDSTKSPGGPSSNPAACSNDPTSDGPTTAVPTSDVPTTDVPTDVPSGVAPTGPSTVSPGSTTVPTSSSIPVAEPIPARSGSTTATPSSSVRDARKGKSVAVEEPTPTQDKQMSQDFEMTEDQRKRQQEVLASAANYSDAAWDIILARLQANPDLSSTIFGVDFTDDDFATRMVALVNSRRKELAEQRAQERRDRPMTPAQLRQYMRTYVKNQGPAVYTTGWTMAQVRKLSPEQLQEEFDKIQRAVAFTRGLKRDGSPMTRASSKKLKTGDVEVDVEAPSHSVPQEVEGEAPSQDVSREEVDAPSHSQNIPEAQVEVPSQEPTAEDVPTAQQTDSSLKKVGTKKKILGRKGVHTSQSTIPIEEGDPDVEHKLCIKYASDEDSASDCDTPVHLYAVVDWELLPTGLGSINAIYRLDNSRKYFTSLREILHLVTRADLMTIYGRVMTFYQDKKAEGVGLVLWGDLQILMDSPEVNDGSAFWKNQHTWSIQNWKLYSFSGVHVLETVSGLVIHMFVDKKYPLSINLIERMLDHQLEICHGTVGNELTTAVQLIAFLKKQISDSKRPKVHEWVINSPCYHNKELASPEQTATAEVVPKSVAGSSFPAASSTLLPFDVQICAEVSCVQVKTQADWMLLYVVPTGRVVVPTGRYVVPAGKVIIIVSPGRLNLVPTGRILSPVKIYLEWDPTYGKFLKELMSNNHKLEQISVAFLSDESSALIQNKVPPKLGDPGSFLIPCNFNKAFSCDALADVGASINLMPSFQYPVGIAKNMLIDVGKFTFPVDFVILEMEEDSKVPLILGRPFLHTVDVVIRVKKKQLNLGVGTERMTFNIDSAMKHSYSNDDTCFSIDVIDEILEEDFDALLDKGSKILHSIEGTIVEEKLFAKFDEFIAMTTEENSESEFDTKEPPLKKSSLTPIIRSRHLLKNLLRILNSNLFLITLNIYFQIPIDPIDQEKTTFTCPFGTYAYRRMPFGLCNSPTTFQRCMLAIFHDLIEEFVKVFMDDFSVFRNSFDNCLNNLDKMLQHCKDANLVLNWEKCHFMVKEGIVLEHKVSGAGLEVNKAKIDVISKLPPPTNVKGIRISTSRYVVPTGRVVVPTGRYVVPAGKVIIIVSPGRLNLVPTGRILSPGKVK</sequence>
<feature type="compositionally biased region" description="Low complexity" evidence="1">
    <location>
        <begin position="773"/>
        <end position="815"/>
    </location>
</feature>
<name>A0ABQ5BEQ6_9ASTR</name>
<reference evidence="4" key="2">
    <citation type="submission" date="2022-01" db="EMBL/GenBank/DDBJ databases">
        <authorList>
            <person name="Yamashiro T."/>
            <person name="Shiraishi A."/>
            <person name="Satake H."/>
            <person name="Nakayama K."/>
        </authorList>
    </citation>
    <scope>NUCLEOTIDE SEQUENCE</scope>
</reference>
<feature type="region of interest" description="Disordered" evidence="1">
    <location>
        <begin position="569"/>
        <end position="662"/>
    </location>
</feature>
<gene>
    <name evidence="4" type="ORF">Tco_0860085</name>
</gene>
<dbReference type="CDD" id="cd01647">
    <property type="entry name" value="RT_LTR"/>
    <property type="match status" value="1"/>
</dbReference>
<reference evidence="4" key="1">
    <citation type="journal article" date="2022" name="Int. J. Mol. Sci.">
        <title>Draft Genome of Tanacetum Coccineum: Genomic Comparison of Closely Related Tanacetum-Family Plants.</title>
        <authorList>
            <person name="Yamashiro T."/>
            <person name="Shiraishi A."/>
            <person name="Nakayama K."/>
            <person name="Satake H."/>
        </authorList>
    </citation>
    <scope>NUCLEOTIDE SEQUENCE</scope>
</reference>
<feature type="compositionally biased region" description="Polar residues" evidence="1">
    <location>
        <begin position="749"/>
        <end position="772"/>
    </location>
</feature>
<dbReference type="Gene3D" id="2.40.70.10">
    <property type="entry name" value="Acid Proteases"/>
    <property type="match status" value="1"/>
</dbReference>
<feature type="compositionally biased region" description="Polar residues" evidence="1">
    <location>
        <begin position="604"/>
        <end position="629"/>
    </location>
</feature>
<dbReference type="InterPro" id="IPR013103">
    <property type="entry name" value="RVT_2"/>
</dbReference>
<dbReference type="CDD" id="cd09272">
    <property type="entry name" value="RNase_HI_RT_Ty1"/>
    <property type="match status" value="1"/>
</dbReference>
<feature type="domain" description="Reverse transcriptase" evidence="2">
    <location>
        <begin position="1685"/>
        <end position="1785"/>
    </location>
</feature>
<dbReference type="PANTHER" id="PTHR11439">
    <property type="entry name" value="GAG-POL-RELATED RETROTRANSPOSON"/>
    <property type="match status" value="1"/>
</dbReference>
<dbReference type="Pfam" id="PF00078">
    <property type="entry name" value="RVT_1"/>
    <property type="match status" value="1"/>
</dbReference>
<feature type="compositionally biased region" description="Polar residues" evidence="1">
    <location>
        <begin position="852"/>
        <end position="863"/>
    </location>
</feature>
<dbReference type="Proteomes" id="UP001151760">
    <property type="component" value="Unassembled WGS sequence"/>
</dbReference>
<feature type="region of interest" description="Disordered" evidence="1">
    <location>
        <begin position="748"/>
        <end position="868"/>
    </location>
</feature>
<dbReference type="CDD" id="cd00303">
    <property type="entry name" value="retropepsin_like"/>
    <property type="match status" value="1"/>
</dbReference>
<feature type="domain" description="Reverse transcriptase Ty1/copia-type" evidence="3">
    <location>
        <begin position="1"/>
        <end position="163"/>
    </location>
</feature>
<dbReference type="InterPro" id="IPR021109">
    <property type="entry name" value="Peptidase_aspartic_dom_sf"/>
</dbReference>
<evidence type="ECO:0000259" key="3">
    <source>
        <dbReference type="Pfam" id="PF07727"/>
    </source>
</evidence>
<proteinExistence type="predicted"/>
<accession>A0ABQ5BEQ6</accession>
<dbReference type="InterPro" id="IPR043128">
    <property type="entry name" value="Rev_trsase/Diguanyl_cyclase"/>
</dbReference>
<evidence type="ECO:0000313" key="5">
    <source>
        <dbReference type="Proteomes" id="UP001151760"/>
    </source>
</evidence>
<feature type="region of interest" description="Disordered" evidence="1">
    <location>
        <begin position="999"/>
        <end position="1088"/>
    </location>
</feature>
<dbReference type="SUPFAM" id="SSF56672">
    <property type="entry name" value="DNA/RNA polymerases"/>
    <property type="match status" value="2"/>
</dbReference>